<keyword evidence="3" id="KW-0146">Chitin degradation</keyword>
<dbReference type="AlphaFoldDB" id="A0A934UJZ7"/>
<dbReference type="SMART" id="SM00636">
    <property type="entry name" value="Glyco_18"/>
    <property type="match status" value="1"/>
</dbReference>
<dbReference type="Proteomes" id="UP000609172">
    <property type="component" value="Unassembled WGS sequence"/>
</dbReference>
<dbReference type="GO" id="GO:0008843">
    <property type="term" value="F:endochitinase activity"/>
    <property type="evidence" value="ECO:0007669"/>
    <property type="project" value="UniProtKB-EC"/>
</dbReference>
<keyword evidence="3" id="KW-0624">Polysaccharide degradation</keyword>
<dbReference type="InterPro" id="IPR050314">
    <property type="entry name" value="Glycosyl_Hydrlase_18"/>
</dbReference>
<evidence type="ECO:0000256" key="1">
    <source>
        <dbReference type="ARBA" id="ARBA00000822"/>
    </source>
</evidence>
<dbReference type="Pfam" id="PF00704">
    <property type="entry name" value="Glyco_hydro_18"/>
    <property type="match status" value="1"/>
</dbReference>
<dbReference type="EC" id="3.2.1.14" evidence="2"/>
<evidence type="ECO:0000256" key="3">
    <source>
        <dbReference type="ARBA" id="ARBA00023024"/>
    </source>
</evidence>
<proteinExistence type="predicted"/>
<name>A0A934UJZ7_9FLAO</name>
<feature type="signal peptide" evidence="4">
    <location>
        <begin position="1"/>
        <end position="21"/>
    </location>
</feature>
<comment type="catalytic activity">
    <reaction evidence="1">
        <text>Random endo-hydrolysis of N-acetyl-beta-D-glucosaminide (1-&gt;4)-beta-linkages in chitin and chitodextrins.</text>
        <dbReference type="EC" id="3.2.1.14"/>
    </reaction>
</comment>
<evidence type="ECO:0000256" key="2">
    <source>
        <dbReference type="ARBA" id="ARBA00012729"/>
    </source>
</evidence>
<keyword evidence="6" id="KW-0378">Hydrolase</keyword>
<gene>
    <name evidence="6" type="ORF">I5M07_09300</name>
</gene>
<evidence type="ECO:0000313" key="7">
    <source>
        <dbReference type="Proteomes" id="UP000609172"/>
    </source>
</evidence>
<organism evidence="6 7">
    <name type="scientific">Flavobacterium agrisoli</name>
    <dbReference type="NCBI Taxonomy" id="2793066"/>
    <lineage>
        <taxon>Bacteria</taxon>
        <taxon>Pseudomonadati</taxon>
        <taxon>Bacteroidota</taxon>
        <taxon>Flavobacteriia</taxon>
        <taxon>Flavobacteriales</taxon>
        <taxon>Flavobacteriaceae</taxon>
        <taxon>Flavobacterium</taxon>
    </lineage>
</organism>
<dbReference type="InterPro" id="IPR011583">
    <property type="entry name" value="Chitinase_II/V-like_cat"/>
</dbReference>
<dbReference type="SUPFAM" id="SSF54556">
    <property type="entry name" value="Chitinase insertion domain"/>
    <property type="match status" value="1"/>
</dbReference>
<dbReference type="PROSITE" id="PS51910">
    <property type="entry name" value="GH18_2"/>
    <property type="match status" value="1"/>
</dbReference>
<dbReference type="CDD" id="cd06548">
    <property type="entry name" value="GH18_chitinase"/>
    <property type="match status" value="1"/>
</dbReference>
<protein>
    <recommendedName>
        <fullName evidence="2">chitinase</fullName>
        <ecNumber evidence="2">3.2.1.14</ecNumber>
    </recommendedName>
</protein>
<keyword evidence="4" id="KW-0732">Signal</keyword>
<dbReference type="SUPFAM" id="SSF51445">
    <property type="entry name" value="(Trans)glycosidases"/>
    <property type="match status" value="1"/>
</dbReference>
<dbReference type="GO" id="GO:0005975">
    <property type="term" value="P:carbohydrate metabolic process"/>
    <property type="evidence" value="ECO:0007669"/>
    <property type="project" value="InterPro"/>
</dbReference>
<dbReference type="InterPro" id="IPR029070">
    <property type="entry name" value="Chitinase_insertion_sf"/>
</dbReference>
<dbReference type="Gene3D" id="3.20.20.80">
    <property type="entry name" value="Glycosidases"/>
    <property type="match status" value="1"/>
</dbReference>
<keyword evidence="3" id="KW-0119">Carbohydrate metabolism</keyword>
<dbReference type="RefSeq" id="WP_200106144.1">
    <property type="nucleotide sequence ID" value="NZ_JAEHFV010000003.1"/>
</dbReference>
<dbReference type="GO" id="GO:0006032">
    <property type="term" value="P:chitin catabolic process"/>
    <property type="evidence" value="ECO:0007669"/>
    <property type="project" value="UniProtKB-KW"/>
</dbReference>
<evidence type="ECO:0000313" key="6">
    <source>
        <dbReference type="EMBL" id="MBK0370038.1"/>
    </source>
</evidence>
<evidence type="ECO:0000256" key="4">
    <source>
        <dbReference type="SAM" id="SignalP"/>
    </source>
</evidence>
<sequence>MKKCTMLVTALCCLLLGQVHAQKNKPLDIIAYYVGDSEQIKNYDTTKLSHIIFSFCHLKDGKLSVDSPKDSLTIKHLVGLKTKQPHLKIMLSLGGWGGCAPCSEAFSTAAGRQKFATSVKEINDYFKTDGIDLDWEYPTIEGHPGHLYQDSDKQNFSELIKILRKTLGKKPELSFAAGGFQLYLDKSVNWKEIMPLVNRVNIMSYDLVNGYATITGHQTPLYSGIESAESTNRAVEYLLKLGIPAEKLVIGCAFYTRIWENVSNNNNGLYQSGHHIAGVNFKEYASIFTKEKGWNYFWDEKAKAAYWYNAKEKKFATGDDVASVIEKTKYAKKQKLGGIMFWELTLDTPQNGLLDQIYKESKKQ</sequence>
<feature type="chain" id="PRO_5036736984" description="chitinase" evidence="4">
    <location>
        <begin position="22"/>
        <end position="364"/>
    </location>
</feature>
<dbReference type="InterPro" id="IPR001223">
    <property type="entry name" value="Glyco_hydro18_cat"/>
</dbReference>
<keyword evidence="7" id="KW-1185">Reference proteome</keyword>
<dbReference type="PANTHER" id="PTHR11177">
    <property type="entry name" value="CHITINASE"/>
    <property type="match status" value="1"/>
</dbReference>
<feature type="domain" description="GH18" evidence="5">
    <location>
        <begin position="27"/>
        <end position="364"/>
    </location>
</feature>
<dbReference type="Gene3D" id="3.10.50.10">
    <property type="match status" value="1"/>
</dbReference>
<dbReference type="InterPro" id="IPR017853">
    <property type="entry name" value="GH"/>
</dbReference>
<dbReference type="PANTHER" id="PTHR11177:SF317">
    <property type="entry name" value="CHITINASE 12-RELATED"/>
    <property type="match status" value="1"/>
</dbReference>
<dbReference type="GO" id="GO:0008061">
    <property type="term" value="F:chitin binding"/>
    <property type="evidence" value="ECO:0007669"/>
    <property type="project" value="InterPro"/>
</dbReference>
<accession>A0A934UJZ7</accession>
<evidence type="ECO:0000259" key="5">
    <source>
        <dbReference type="PROSITE" id="PS51910"/>
    </source>
</evidence>
<dbReference type="EMBL" id="JAEHFV010000003">
    <property type="protein sequence ID" value="MBK0370038.1"/>
    <property type="molecule type" value="Genomic_DNA"/>
</dbReference>
<reference evidence="6" key="1">
    <citation type="submission" date="2020-12" db="EMBL/GenBank/DDBJ databases">
        <title>Bacterial novel species Flavobacterium sp. SE-1-e isolated from soil.</title>
        <authorList>
            <person name="Jung H.-Y."/>
        </authorList>
    </citation>
    <scope>NUCLEOTIDE SEQUENCE</scope>
    <source>
        <strain evidence="6">SE-1-e</strain>
    </source>
</reference>
<comment type="caution">
    <text evidence="6">The sequence shown here is derived from an EMBL/GenBank/DDBJ whole genome shotgun (WGS) entry which is preliminary data.</text>
</comment>